<proteinExistence type="predicted"/>
<protein>
    <submittedName>
        <fullName evidence="1">Uncharacterized protein</fullName>
    </submittedName>
</protein>
<accession>A0A0U4NHG2</accession>
<gene>
    <name evidence="1" type="ORF">CB4_02354</name>
</gene>
<reference evidence="1 2" key="1">
    <citation type="submission" date="2015-12" db="EMBL/GenBank/DDBJ databases">
        <title>Genome sequence of Aneurinibacillus soli.</title>
        <authorList>
            <person name="Lee J.S."/>
            <person name="Lee K.C."/>
            <person name="Kim K.K."/>
            <person name="Lee B.W."/>
        </authorList>
    </citation>
    <scope>NUCLEOTIDE SEQUENCE [LARGE SCALE GENOMIC DNA]</scope>
    <source>
        <strain evidence="1 2">CB4</strain>
    </source>
</reference>
<dbReference type="RefSeq" id="WP_096465956.1">
    <property type="nucleotide sequence ID" value="NZ_AP017312.1"/>
</dbReference>
<dbReference type="Proteomes" id="UP000217696">
    <property type="component" value="Chromosome"/>
</dbReference>
<sequence length="103" mass="11497">MKGIIFRVDTREVVLIIDHVKKTLPDSVIGANASISGINNTQVDYTITLDTDLQVGEILSIDAYELYKYTLAVSNEALHIDDVPDKYREAVQRVVEGQIYGNN</sequence>
<dbReference type="KEGG" id="asoc:CB4_02354"/>
<evidence type="ECO:0000313" key="1">
    <source>
        <dbReference type="EMBL" id="BAU28180.1"/>
    </source>
</evidence>
<keyword evidence="2" id="KW-1185">Reference proteome</keyword>
<name>A0A0U4NHG2_9BACL</name>
<dbReference type="EMBL" id="AP017312">
    <property type="protein sequence ID" value="BAU28180.1"/>
    <property type="molecule type" value="Genomic_DNA"/>
</dbReference>
<evidence type="ECO:0000313" key="2">
    <source>
        <dbReference type="Proteomes" id="UP000217696"/>
    </source>
</evidence>
<dbReference type="AlphaFoldDB" id="A0A0U4NHG2"/>
<organism evidence="1 2">
    <name type="scientific">Aneurinibacillus soli</name>
    <dbReference type="NCBI Taxonomy" id="1500254"/>
    <lineage>
        <taxon>Bacteria</taxon>
        <taxon>Bacillati</taxon>
        <taxon>Bacillota</taxon>
        <taxon>Bacilli</taxon>
        <taxon>Bacillales</taxon>
        <taxon>Paenibacillaceae</taxon>
        <taxon>Aneurinibacillus group</taxon>
        <taxon>Aneurinibacillus</taxon>
    </lineage>
</organism>